<organism evidence="3">
    <name type="scientific">Schlesneria paludicola</name>
    <dbReference type="NCBI Taxonomy" id="360056"/>
    <lineage>
        <taxon>Bacteria</taxon>
        <taxon>Pseudomonadati</taxon>
        <taxon>Planctomycetota</taxon>
        <taxon>Planctomycetia</taxon>
        <taxon>Planctomycetales</taxon>
        <taxon>Planctomycetaceae</taxon>
        <taxon>Schlesneria</taxon>
    </lineage>
</organism>
<protein>
    <submittedName>
        <fullName evidence="3">DUF1559 domain-containing protein</fullName>
    </submittedName>
</protein>
<dbReference type="NCBIfam" id="TIGR02532">
    <property type="entry name" value="IV_pilin_GFxxxE"/>
    <property type="match status" value="1"/>
</dbReference>
<keyword evidence="1" id="KW-0472">Membrane</keyword>
<gene>
    <name evidence="3" type="ORF">ENS64_17070</name>
</gene>
<dbReference type="Pfam" id="PF07963">
    <property type="entry name" value="N_methyl"/>
    <property type="match status" value="1"/>
</dbReference>
<dbReference type="PANTHER" id="PTHR30093:SF2">
    <property type="entry name" value="TYPE II SECRETION SYSTEM PROTEIN H"/>
    <property type="match status" value="1"/>
</dbReference>
<evidence type="ECO:0000313" key="3">
    <source>
        <dbReference type="EMBL" id="HGT40959.1"/>
    </source>
</evidence>
<accession>A0A7C4LPU4</accession>
<evidence type="ECO:0000259" key="2">
    <source>
        <dbReference type="Pfam" id="PF07596"/>
    </source>
</evidence>
<keyword evidence="1" id="KW-1133">Transmembrane helix</keyword>
<feature type="transmembrane region" description="Helical" evidence="1">
    <location>
        <begin position="20"/>
        <end position="44"/>
    </location>
</feature>
<dbReference type="PANTHER" id="PTHR30093">
    <property type="entry name" value="GENERAL SECRETION PATHWAY PROTEIN G"/>
    <property type="match status" value="1"/>
</dbReference>
<dbReference type="InterPro" id="IPR011453">
    <property type="entry name" value="DUF1559"/>
</dbReference>
<dbReference type="InterPro" id="IPR045584">
    <property type="entry name" value="Pilin-like"/>
</dbReference>
<proteinExistence type="predicted"/>
<sequence length="351" mass="38142">MLCASASPSPGWSRAHRARGFTLIELLVVIAIIAILIALLLPAVQQAREAARRTQCKNNLKQIGLALHNYHDAFTVFPPTFCVGPGDGGEWSLPARILPYVEQGNIYHQIDFSRDDNQTSAQFPFGVKALRVPLLICPSDPNDRMRMTAAGQPEHYPLCYGANLGTWFVFDPVSGQFGNGSFGPNSRTSARDFTDGMSNTLCFSEVKAYTPYARNAASPLAANVPPPTTVADLCAYVAGATQFQANSGHTEWADGRAHHVGFTTTFVPNTAVLCTHGANGVQDVDYNSQREDDPEGTTNRSYAAITSRSYHEGLVHTLLMDGSARTVSENIDWMVWRNLGTRSGGEVLGEF</sequence>
<keyword evidence="1" id="KW-0812">Transmembrane</keyword>
<comment type="caution">
    <text evidence="3">The sequence shown here is derived from an EMBL/GenBank/DDBJ whole genome shotgun (WGS) entry which is preliminary data.</text>
</comment>
<dbReference type="PROSITE" id="PS00409">
    <property type="entry name" value="PROKAR_NTER_METHYL"/>
    <property type="match status" value="1"/>
</dbReference>
<dbReference type="Gene3D" id="3.30.700.10">
    <property type="entry name" value="Glycoprotein, Type 4 Pilin"/>
    <property type="match status" value="1"/>
</dbReference>
<dbReference type="SUPFAM" id="SSF54523">
    <property type="entry name" value="Pili subunits"/>
    <property type="match status" value="1"/>
</dbReference>
<evidence type="ECO:0000256" key="1">
    <source>
        <dbReference type="SAM" id="Phobius"/>
    </source>
</evidence>
<dbReference type="EMBL" id="DSVQ01000019">
    <property type="protein sequence ID" value="HGT40959.1"/>
    <property type="molecule type" value="Genomic_DNA"/>
</dbReference>
<reference evidence="3" key="1">
    <citation type="journal article" date="2020" name="mSystems">
        <title>Genome- and Community-Level Interaction Insights into Carbon Utilization and Element Cycling Functions of Hydrothermarchaeota in Hydrothermal Sediment.</title>
        <authorList>
            <person name="Zhou Z."/>
            <person name="Liu Y."/>
            <person name="Xu W."/>
            <person name="Pan J."/>
            <person name="Luo Z.H."/>
            <person name="Li M."/>
        </authorList>
    </citation>
    <scope>NUCLEOTIDE SEQUENCE [LARGE SCALE GENOMIC DNA]</scope>
    <source>
        <strain evidence="3">SpSt-508</strain>
    </source>
</reference>
<feature type="domain" description="DUF1559" evidence="2">
    <location>
        <begin position="45"/>
        <end position="332"/>
    </location>
</feature>
<dbReference type="AlphaFoldDB" id="A0A7C4LPU4"/>
<dbReference type="InterPro" id="IPR012902">
    <property type="entry name" value="N_methyl_site"/>
</dbReference>
<name>A0A7C4LPU4_9PLAN</name>
<dbReference type="Pfam" id="PF07596">
    <property type="entry name" value="SBP_bac_10"/>
    <property type="match status" value="1"/>
</dbReference>